<evidence type="ECO:0000313" key="2">
    <source>
        <dbReference type="EnsemblMetazoa" id="MESCA007994-PA"/>
    </source>
</evidence>
<dbReference type="GO" id="GO:0004000">
    <property type="term" value="F:adenosine deaminase activity"/>
    <property type="evidence" value="ECO:0007669"/>
    <property type="project" value="TreeGrafter"/>
</dbReference>
<sequence>MEDSKSRISPGEYSKLRSAFFKHEQRRSFGYKIELTDREKKANEILMAAKNEELAIGFKTPYKFNPSRHFFEAFDNITTSNLFKIIEMMPKGGVLHAHDTALCSTDFLISLTYWDNLWMCHDEKMDQVVLMFSKKQPTIKPDFPPNMLCKWKKVSDERKLKGAKVFDEEFRKRMSLYPVQQFRDINHVWEVFSGIFATINGLLMYAPAWEAYYYNALKEFRADNVNYLEFRTTLPVILSTYD</sequence>
<dbReference type="GO" id="GO:0006154">
    <property type="term" value="P:adenosine catabolic process"/>
    <property type="evidence" value="ECO:0007669"/>
    <property type="project" value="TreeGrafter"/>
</dbReference>
<evidence type="ECO:0000259" key="1">
    <source>
        <dbReference type="Pfam" id="PF08451"/>
    </source>
</evidence>
<name>T1GW25_MEGSC</name>
<proteinExistence type="predicted"/>
<dbReference type="Gene3D" id="3.20.20.140">
    <property type="entry name" value="Metal-dependent hydrolases"/>
    <property type="match status" value="1"/>
</dbReference>
<feature type="domain" description="Adenosine/AMP deaminase N-terminal" evidence="1">
    <location>
        <begin position="4"/>
        <end position="86"/>
    </location>
</feature>
<dbReference type="HOGENOM" id="CLU_068270_0_0_1"/>
<reference evidence="2" key="2">
    <citation type="submission" date="2015-06" db="UniProtKB">
        <authorList>
            <consortium name="EnsemblMetazoa"/>
        </authorList>
    </citation>
    <scope>IDENTIFICATION</scope>
</reference>
<dbReference type="EnsemblMetazoa" id="MESCA007994-RA">
    <property type="protein sequence ID" value="MESCA007994-PA"/>
    <property type="gene ID" value="MESCA007994"/>
</dbReference>
<dbReference type="SUPFAM" id="SSF51556">
    <property type="entry name" value="Metallo-dependent hydrolases"/>
    <property type="match status" value="1"/>
</dbReference>
<protein>
    <recommendedName>
        <fullName evidence="1">Adenosine/AMP deaminase N-terminal domain-containing protein</fullName>
    </recommendedName>
</protein>
<dbReference type="STRING" id="36166.T1GW25"/>
<reference evidence="3" key="1">
    <citation type="submission" date="2013-02" db="EMBL/GenBank/DDBJ databases">
        <authorList>
            <person name="Hughes D."/>
        </authorList>
    </citation>
    <scope>NUCLEOTIDE SEQUENCE</scope>
    <source>
        <strain>Durham</strain>
        <strain evidence="3">NC isolate 2 -- Noor lab</strain>
    </source>
</reference>
<dbReference type="PANTHER" id="PTHR11409">
    <property type="entry name" value="ADENOSINE DEAMINASE"/>
    <property type="match status" value="1"/>
</dbReference>
<keyword evidence="3" id="KW-1185">Reference proteome</keyword>
<dbReference type="GO" id="GO:0005615">
    <property type="term" value="C:extracellular space"/>
    <property type="evidence" value="ECO:0007669"/>
    <property type="project" value="InterPro"/>
</dbReference>
<dbReference type="Proteomes" id="UP000015102">
    <property type="component" value="Unassembled WGS sequence"/>
</dbReference>
<dbReference type="GO" id="GO:0046103">
    <property type="term" value="P:inosine biosynthetic process"/>
    <property type="evidence" value="ECO:0007669"/>
    <property type="project" value="TreeGrafter"/>
</dbReference>
<accession>T1GW25</accession>
<dbReference type="InterPro" id="IPR006330">
    <property type="entry name" value="Ado/ade_deaminase"/>
</dbReference>
<evidence type="ECO:0000313" key="3">
    <source>
        <dbReference type="Proteomes" id="UP000015102"/>
    </source>
</evidence>
<dbReference type="Pfam" id="PF08451">
    <property type="entry name" value="A_deaminase_N"/>
    <property type="match status" value="1"/>
</dbReference>
<dbReference type="EMBL" id="CAQQ02011715">
    <property type="status" value="NOT_ANNOTATED_CDS"/>
    <property type="molecule type" value="Genomic_DNA"/>
</dbReference>
<dbReference type="InterPro" id="IPR013659">
    <property type="entry name" value="A_deaminase_N"/>
</dbReference>
<organism evidence="2 3">
    <name type="scientific">Megaselia scalaris</name>
    <name type="common">Humpbacked fly</name>
    <name type="synonym">Phora scalaris</name>
    <dbReference type="NCBI Taxonomy" id="36166"/>
    <lineage>
        <taxon>Eukaryota</taxon>
        <taxon>Metazoa</taxon>
        <taxon>Ecdysozoa</taxon>
        <taxon>Arthropoda</taxon>
        <taxon>Hexapoda</taxon>
        <taxon>Insecta</taxon>
        <taxon>Pterygota</taxon>
        <taxon>Neoptera</taxon>
        <taxon>Endopterygota</taxon>
        <taxon>Diptera</taxon>
        <taxon>Brachycera</taxon>
        <taxon>Muscomorpha</taxon>
        <taxon>Platypezoidea</taxon>
        <taxon>Phoridae</taxon>
        <taxon>Megaseliini</taxon>
        <taxon>Megaselia</taxon>
    </lineage>
</organism>
<dbReference type="InterPro" id="IPR032466">
    <property type="entry name" value="Metal_Hydrolase"/>
</dbReference>
<dbReference type="OMA" id="ENIYAME"/>
<dbReference type="PANTHER" id="PTHR11409:SF39">
    <property type="entry name" value="ADENOSINE DEAMINASE 2"/>
    <property type="match status" value="1"/>
</dbReference>
<dbReference type="AlphaFoldDB" id="T1GW25"/>